<comment type="function">
    <text evidence="3">Required for rescue of stalled ribosomes mediated by trans-translation. Binds to transfer-messenger RNA (tmRNA), required for stable association of tmRNA with ribosomes. tmRNA and SmpB together mimic tRNA shape, replacing the anticodon stem-loop with SmpB. tmRNA is encoded by the ssrA gene; the 2 termini fold to resemble tRNA(Ala) and it encodes a 'tag peptide', a short internal open reading frame. During trans-translation Ala-aminoacylated tmRNA acts like a tRNA, entering the A-site of stalled ribosomes, displacing the stalled mRNA. The ribosome then switches to translate the ORF on the tmRNA; the nascent peptide is terminated with the 'tag peptide' encoded by the tmRNA and targeted for degradation. The ribosome is freed to recommence translation, which seems to be the essential function of trans-translation.</text>
</comment>
<dbReference type="NCBIfam" id="NF003843">
    <property type="entry name" value="PRK05422.1"/>
    <property type="match status" value="1"/>
</dbReference>
<dbReference type="Pfam" id="PF01668">
    <property type="entry name" value="SmpB"/>
    <property type="match status" value="1"/>
</dbReference>
<evidence type="ECO:0000256" key="1">
    <source>
        <dbReference type="ARBA" id="ARBA00022490"/>
    </source>
</evidence>
<reference evidence="5 6" key="1">
    <citation type="submission" date="2016-10" db="EMBL/GenBank/DDBJ databases">
        <authorList>
            <person name="de Groot N.N."/>
        </authorList>
    </citation>
    <scope>NUCLEOTIDE SEQUENCE [LARGE SCALE GENOMIC DNA]</scope>
    <source>
        <strain evidence="5 6">Nm24</strain>
    </source>
</reference>
<feature type="compositionally biased region" description="Basic and acidic residues" evidence="4">
    <location>
        <begin position="123"/>
        <end position="142"/>
    </location>
</feature>
<dbReference type="InterPro" id="IPR023620">
    <property type="entry name" value="SmpB"/>
</dbReference>
<evidence type="ECO:0000313" key="5">
    <source>
        <dbReference type="EMBL" id="SFU79161.1"/>
    </source>
</evidence>
<dbReference type="InterPro" id="IPR020081">
    <property type="entry name" value="SsrA-bd_prot_CS"/>
</dbReference>
<dbReference type="GO" id="GO:0070929">
    <property type="term" value="P:trans-translation"/>
    <property type="evidence" value="ECO:0007669"/>
    <property type="project" value="UniProtKB-UniRule"/>
</dbReference>
<comment type="similarity">
    <text evidence="3">Belongs to the SmpB family.</text>
</comment>
<accession>A0A1I7J254</accession>
<dbReference type="Proteomes" id="UP000183926">
    <property type="component" value="Unassembled WGS sequence"/>
</dbReference>
<evidence type="ECO:0000256" key="3">
    <source>
        <dbReference type="HAMAP-Rule" id="MF_00023"/>
    </source>
</evidence>
<protein>
    <recommendedName>
        <fullName evidence="3">SsrA-binding protein</fullName>
    </recommendedName>
    <alternativeName>
        <fullName evidence="3">Small protein B</fullName>
    </alternativeName>
</protein>
<gene>
    <name evidence="3" type="primary">smpB</name>
    <name evidence="5" type="ORF">SAMN05216339_11334</name>
</gene>
<dbReference type="OrthoDB" id="9805462at2"/>
<comment type="subcellular location">
    <subcellularLocation>
        <location evidence="3">Cytoplasm</location>
    </subcellularLocation>
    <text evidence="3">The tmRNA-SmpB complex associates with stalled 70S ribosomes.</text>
</comment>
<evidence type="ECO:0000313" key="6">
    <source>
        <dbReference type="Proteomes" id="UP000183926"/>
    </source>
</evidence>
<keyword evidence="2 3" id="KW-0694">RNA-binding</keyword>
<dbReference type="PANTHER" id="PTHR30308">
    <property type="entry name" value="TMRNA-BINDING COMPONENT OF TRANS-TRANSLATION TAGGING COMPLEX"/>
    <property type="match status" value="1"/>
</dbReference>
<dbReference type="GO" id="GO:0005829">
    <property type="term" value="C:cytosol"/>
    <property type="evidence" value="ECO:0007669"/>
    <property type="project" value="TreeGrafter"/>
</dbReference>
<organism evidence="5 6">
    <name type="scientific">Nitrosomonas eutropha</name>
    <dbReference type="NCBI Taxonomy" id="916"/>
    <lineage>
        <taxon>Bacteria</taxon>
        <taxon>Pseudomonadati</taxon>
        <taxon>Pseudomonadota</taxon>
        <taxon>Betaproteobacteria</taxon>
        <taxon>Nitrosomonadales</taxon>
        <taxon>Nitrosomonadaceae</taxon>
        <taxon>Nitrosomonas</taxon>
    </lineage>
</organism>
<feature type="region of interest" description="Disordered" evidence="4">
    <location>
        <begin position="122"/>
        <end position="149"/>
    </location>
</feature>
<keyword evidence="1 3" id="KW-0963">Cytoplasm</keyword>
<dbReference type="AlphaFoldDB" id="A0A1I7J254"/>
<proteinExistence type="inferred from homology"/>
<dbReference type="RefSeq" id="WP_074929356.1">
    <property type="nucleotide sequence ID" value="NZ_FPBL01000013.1"/>
</dbReference>
<evidence type="ECO:0000256" key="2">
    <source>
        <dbReference type="ARBA" id="ARBA00022884"/>
    </source>
</evidence>
<dbReference type="PROSITE" id="PS01317">
    <property type="entry name" value="SSRP"/>
    <property type="match status" value="1"/>
</dbReference>
<dbReference type="Gene3D" id="2.40.280.10">
    <property type="match status" value="1"/>
</dbReference>
<evidence type="ECO:0000256" key="4">
    <source>
        <dbReference type="SAM" id="MobiDB-lite"/>
    </source>
</evidence>
<dbReference type="HAMAP" id="MF_00023">
    <property type="entry name" value="SmpB"/>
    <property type="match status" value="1"/>
</dbReference>
<dbReference type="InterPro" id="IPR000037">
    <property type="entry name" value="SsrA-bd_prot"/>
</dbReference>
<dbReference type="PANTHER" id="PTHR30308:SF2">
    <property type="entry name" value="SSRA-BINDING PROTEIN"/>
    <property type="match status" value="1"/>
</dbReference>
<name>A0A1I7J254_9PROT</name>
<dbReference type="CDD" id="cd09294">
    <property type="entry name" value="SmpB"/>
    <property type="match status" value="1"/>
</dbReference>
<dbReference type="GO" id="GO:0070930">
    <property type="term" value="P:trans-translation-dependent protein tagging"/>
    <property type="evidence" value="ECO:0007669"/>
    <property type="project" value="TreeGrafter"/>
</dbReference>
<dbReference type="NCBIfam" id="TIGR00086">
    <property type="entry name" value="smpB"/>
    <property type="match status" value="1"/>
</dbReference>
<dbReference type="GO" id="GO:0003723">
    <property type="term" value="F:RNA binding"/>
    <property type="evidence" value="ECO:0007669"/>
    <property type="project" value="UniProtKB-UniRule"/>
</dbReference>
<dbReference type="EMBL" id="FPBL01000013">
    <property type="protein sequence ID" value="SFU79161.1"/>
    <property type="molecule type" value="Genomic_DNA"/>
</dbReference>
<dbReference type="SUPFAM" id="SSF74982">
    <property type="entry name" value="Small protein B (SmpB)"/>
    <property type="match status" value="1"/>
</dbReference>
<sequence length="149" mass="17270">MSIAQNKKAFHDYFIEEKYEAGIVLEGWEVKAIRAGRVQLKEAYIVIRKGELFLIGCHISPLPTASTHVNPDPVKTRKLLLHASQIKELIGKVERSGYTLVPLDMHYKAGKIKLEIGLAKGKKQYDKRESEKRKEWERDKQRLLRMRNS</sequence>